<comment type="caution">
    <text evidence="1">The sequence shown here is derived from an EMBL/GenBank/DDBJ whole genome shotgun (WGS) entry which is preliminary data.</text>
</comment>
<sequence>MKRYLLPLRNFYTALPLLGLLTCGHTLAYELRYHADLTHSDDHARVSVEIPDASDVKTIDFNLDKDFHSQVEANGELAIEDGRAVWQPPKTDARLTLNVQLNHQRRGDGYDSVRREDFAIFRGDDLIPPARVRTVKGAESEASLRFTLPEHWRSVNSGWPKTDDGQFRIDDPKRRFDRPTGWFIAGKLGTRRERLPDTHIAVSAPLGNAVKRMDVLSFVLLNWPTLREIVGETPPKILIVGAGDPMWRGGLSGPNSLFMHADRPMVSENGTSTLLHELFHTVTSISGKGEDDWIAEGLAEYYSFTILHRAGGMTDERHTKVIKWLEEWSAEVETLFATSSSGERTARAALLFADLDREIRQQSDDEKSLDDVVKALISIGDVSLADLKSAVKTLTQHESQVLENSELLAPEG</sequence>
<gene>
    <name evidence="1" type="ORF">M6D89_02885</name>
</gene>
<protein>
    <recommendedName>
        <fullName evidence="3">Peptidase M61 catalytic domain-containing protein</fullName>
    </recommendedName>
</protein>
<name>A0A9X2KSL4_9GAMM</name>
<proteinExistence type="predicted"/>
<reference evidence="1" key="1">
    <citation type="submission" date="2022-05" db="EMBL/GenBank/DDBJ databases">
        <authorList>
            <person name="Sun H.-N."/>
        </authorList>
    </citation>
    <scope>NUCLEOTIDE SEQUENCE</scope>
    <source>
        <strain evidence="1">HB14</strain>
    </source>
</reference>
<dbReference type="EMBL" id="JAMFTH010000001">
    <property type="protein sequence ID" value="MCP8898242.1"/>
    <property type="molecule type" value="Genomic_DNA"/>
</dbReference>
<dbReference type="AlphaFoldDB" id="A0A9X2KSL4"/>
<evidence type="ECO:0008006" key="3">
    <source>
        <dbReference type="Google" id="ProtNLM"/>
    </source>
</evidence>
<organism evidence="1 2">
    <name type="scientific">Gilvimarinus xylanilyticus</name>
    <dbReference type="NCBI Taxonomy" id="2944139"/>
    <lineage>
        <taxon>Bacteria</taxon>
        <taxon>Pseudomonadati</taxon>
        <taxon>Pseudomonadota</taxon>
        <taxon>Gammaproteobacteria</taxon>
        <taxon>Cellvibrionales</taxon>
        <taxon>Cellvibrionaceae</taxon>
        <taxon>Gilvimarinus</taxon>
    </lineage>
</organism>
<keyword evidence="2" id="KW-1185">Reference proteome</keyword>
<evidence type="ECO:0000313" key="2">
    <source>
        <dbReference type="Proteomes" id="UP001139319"/>
    </source>
</evidence>
<dbReference type="RefSeq" id="WP_253966527.1">
    <property type="nucleotide sequence ID" value="NZ_JAMFTH010000001.1"/>
</dbReference>
<evidence type="ECO:0000313" key="1">
    <source>
        <dbReference type="EMBL" id="MCP8898242.1"/>
    </source>
</evidence>
<accession>A0A9X2KSL4</accession>
<reference evidence="1" key="2">
    <citation type="submission" date="2023-01" db="EMBL/GenBank/DDBJ databases">
        <title>Gilvimarinus xylanilyticus HB14 isolated from Caulerpa lentillifera aquaculture base in Hainan, China.</title>
        <authorList>
            <person name="Zhang Y.-J."/>
        </authorList>
    </citation>
    <scope>NUCLEOTIDE SEQUENCE</scope>
    <source>
        <strain evidence="1">HB14</strain>
    </source>
</reference>
<dbReference type="Proteomes" id="UP001139319">
    <property type="component" value="Unassembled WGS sequence"/>
</dbReference>